<dbReference type="InterPro" id="IPR006860">
    <property type="entry name" value="FecR"/>
</dbReference>
<evidence type="ECO:0000313" key="4">
    <source>
        <dbReference type="EMBL" id="PZP52448.1"/>
    </source>
</evidence>
<feature type="transmembrane region" description="Helical" evidence="1">
    <location>
        <begin position="74"/>
        <end position="94"/>
    </location>
</feature>
<evidence type="ECO:0000313" key="5">
    <source>
        <dbReference type="Proteomes" id="UP000249645"/>
    </source>
</evidence>
<comment type="caution">
    <text evidence="4">The sequence shown here is derived from an EMBL/GenBank/DDBJ whole genome shotgun (WGS) entry which is preliminary data.</text>
</comment>
<dbReference type="PANTHER" id="PTHR30273:SF2">
    <property type="entry name" value="PROTEIN FECR"/>
    <property type="match status" value="1"/>
</dbReference>
<reference evidence="4 5" key="1">
    <citation type="submission" date="2017-11" db="EMBL/GenBank/DDBJ databases">
        <title>Infants hospitalized years apart are colonized by the same room-sourced microbial strains.</title>
        <authorList>
            <person name="Brooks B."/>
            <person name="Olm M.R."/>
            <person name="Firek B.A."/>
            <person name="Baker R."/>
            <person name="Thomas B.C."/>
            <person name="Morowitz M.J."/>
            <person name="Banfield J.F."/>
        </authorList>
    </citation>
    <scope>NUCLEOTIDE SEQUENCE [LARGE SCALE GENOMIC DNA]</scope>
    <source>
        <strain evidence="4">S2_009_000_R2_76</strain>
    </source>
</reference>
<feature type="domain" description="FecR protein" evidence="2">
    <location>
        <begin position="171"/>
        <end position="265"/>
    </location>
</feature>
<dbReference type="GO" id="GO:0016989">
    <property type="term" value="F:sigma factor antagonist activity"/>
    <property type="evidence" value="ECO:0007669"/>
    <property type="project" value="TreeGrafter"/>
</dbReference>
<dbReference type="Pfam" id="PF16344">
    <property type="entry name" value="FecR_C"/>
    <property type="match status" value="1"/>
</dbReference>
<dbReference type="EMBL" id="QFOI01000004">
    <property type="protein sequence ID" value="PZP52448.1"/>
    <property type="molecule type" value="Genomic_DNA"/>
</dbReference>
<evidence type="ECO:0000256" key="1">
    <source>
        <dbReference type="SAM" id="Phobius"/>
    </source>
</evidence>
<keyword evidence="1" id="KW-0472">Membrane</keyword>
<sequence length="378" mass="42972">MTHTEVELLLKKYRLGLCTDEEKKVIEDWYDKRLKDGNFEWAKSDKENFKYLLDQSILPAITDTPSIPFYRKAIFRYTVAAVFLGILIGTFFFLNHSASNTKDWTLEPQLARYQNDINPGKSGAVWSINNKASYVLEGKNKVLNGLFGKGTANELVFDSTVDTKGQYFENTISTQNGQQYKVVLSDGTKVWINAASSIHFKMPFDKNKREIFLTGEAYFEVAHDAKKPFIVISDNDSITVLGTHFNINSYKDEPQYTATLLEGSIQYNNAAIADAQHILKPNEVLIRTAQGINISSQDDAENRTAWKDGYFSFSNDDIHTVMRQLSRWYNIQVKYGNSNYKEKFYGDLRKDAPLSSILSVLEKSGVKFLIQGSTVTVL</sequence>
<organism evidence="4 5">
    <name type="scientific">Pseudopedobacter saltans</name>
    <dbReference type="NCBI Taxonomy" id="151895"/>
    <lineage>
        <taxon>Bacteria</taxon>
        <taxon>Pseudomonadati</taxon>
        <taxon>Bacteroidota</taxon>
        <taxon>Sphingobacteriia</taxon>
        <taxon>Sphingobacteriales</taxon>
        <taxon>Sphingobacteriaceae</taxon>
        <taxon>Pseudopedobacter</taxon>
    </lineage>
</organism>
<dbReference type="InterPro" id="IPR032508">
    <property type="entry name" value="FecR_C"/>
</dbReference>
<dbReference type="PANTHER" id="PTHR30273">
    <property type="entry name" value="PERIPLASMIC SIGNAL SENSOR AND SIGMA FACTOR ACTIVATOR FECR-RELATED"/>
    <property type="match status" value="1"/>
</dbReference>
<dbReference type="Pfam" id="PF04773">
    <property type="entry name" value="FecR"/>
    <property type="match status" value="1"/>
</dbReference>
<keyword evidence="1" id="KW-0812">Transmembrane</keyword>
<dbReference type="Gene3D" id="2.60.120.1440">
    <property type="match status" value="1"/>
</dbReference>
<protein>
    <recommendedName>
        <fullName evidence="6">Anti-FecI sigma factor, FecR</fullName>
    </recommendedName>
</protein>
<dbReference type="InterPro" id="IPR012373">
    <property type="entry name" value="Ferrdict_sens_TM"/>
</dbReference>
<gene>
    <name evidence="4" type="ORF">DI598_00670</name>
</gene>
<proteinExistence type="predicted"/>
<dbReference type="Gene3D" id="3.55.50.30">
    <property type="match status" value="1"/>
</dbReference>
<feature type="domain" description="Protein FecR C-terminal" evidence="3">
    <location>
        <begin position="310"/>
        <end position="377"/>
    </location>
</feature>
<evidence type="ECO:0000259" key="2">
    <source>
        <dbReference type="Pfam" id="PF04773"/>
    </source>
</evidence>
<evidence type="ECO:0000259" key="3">
    <source>
        <dbReference type="Pfam" id="PF16344"/>
    </source>
</evidence>
<name>A0A2W5FAQ3_9SPHI</name>
<evidence type="ECO:0008006" key="6">
    <source>
        <dbReference type="Google" id="ProtNLM"/>
    </source>
</evidence>
<dbReference type="Proteomes" id="UP000249645">
    <property type="component" value="Unassembled WGS sequence"/>
</dbReference>
<dbReference type="AlphaFoldDB" id="A0A2W5FAQ3"/>
<keyword evidence="1" id="KW-1133">Transmembrane helix</keyword>
<accession>A0A2W5FAQ3</accession>